<dbReference type="PaxDb" id="39947-A0A0P0Y6K6"/>
<accession>A0A0P0Y6K6</accession>
<sequence length="83" mass="9614">MDFLHQNMQSILLASTTTTVHGVQIDPNDIIKTIESECGDIIDCVDIYKQPSLKNPLLKDHKILVLYIRLNIFIVDYYFLFTL</sequence>
<keyword evidence="4" id="KW-1185">Reference proteome</keyword>
<keyword evidence="1" id="KW-0812">Transmembrane</keyword>
<dbReference type="InterPro" id="IPR025521">
    <property type="entry name" value="Neprosin_propep"/>
</dbReference>
<feature type="transmembrane region" description="Helical" evidence="1">
    <location>
        <begin position="63"/>
        <end position="81"/>
    </location>
</feature>
<keyword evidence="1" id="KW-1133">Transmembrane helix</keyword>
<evidence type="ECO:0000313" key="4">
    <source>
        <dbReference type="Proteomes" id="UP000059680"/>
    </source>
</evidence>
<protein>
    <submittedName>
        <fullName evidence="3">Os12g0131750 protein</fullName>
    </submittedName>
</protein>
<name>A0A0P0Y6K6_ORYSJ</name>
<dbReference type="FunCoup" id="A0A0P0Y6K6">
    <property type="interactions" value="24"/>
</dbReference>
<dbReference type="Pfam" id="PF14365">
    <property type="entry name" value="Neprosin_AP"/>
    <property type="match status" value="1"/>
</dbReference>
<dbReference type="AlphaFoldDB" id="A0A0P0Y6K6"/>
<evidence type="ECO:0000259" key="2">
    <source>
        <dbReference type="Pfam" id="PF14365"/>
    </source>
</evidence>
<proteinExistence type="predicted"/>
<dbReference type="InParanoid" id="A0A0P0Y6K6"/>
<organism evidence="3 4">
    <name type="scientific">Oryza sativa subsp. japonica</name>
    <name type="common">Rice</name>
    <dbReference type="NCBI Taxonomy" id="39947"/>
    <lineage>
        <taxon>Eukaryota</taxon>
        <taxon>Viridiplantae</taxon>
        <taxon>Streptophyta</taxon>
        <taxon>Embryophyta</taxon>
        <taxon>Tracheophyta</taxon>
        <taxon>Spermatophyta</taxon>
        <taxon>Magnoliopsida</taxon>
        <taxon>Liliopsida</taxon>
        <taxon>Poales</taxon>
        <taxon>Poaceae</taxon>
        <taxon>BOP clade</taxon>
        <taxon>Oryzoideae</taxon>
        <taxon>Oryzeae</taxon>
        <taxon>Oryzinae</taxon>
        <taxon>Oryza</taxon>
        <taxon>Oryza sativa</taxon>
    </lineage>
</organism>
<reference evidence="3 4" key="3">
    <citation type="journal article" date="2013" name="Rice">
        <title>Improvement of the Oryza sativa Nipponbare reference genome using next generation sequence and optical map data.</title>
        <authorList>
            <person name="Kawahara Y."/>
            <person name="de la Bastide M."/>
            <person name="Hamilton J.P."/>
            <person name="Kanamori H."/>
            <person name="McCombie W.R."/>
            <person name="Ouyang S."/>
            <person name="Schwartz D.C."/>
            <person name="Tanaka T."/>
            <person name="Wu J."/>
            <person name="Zhou S."/>
            <person name="Childs K.L."/>
            <person name="Davidson R.M."/>
            <person name="Lin H."/>
            <person name="Quesada-Ocampo L."/>
            <person name="Vaillancourt B."/>
            <person name="Sakai H."/>
            <person name="Lee S.S."/>
            <person name="Kim J."/>
            <person name="Numa H."/>
            <person name="Itoh T."/>
            <person name="Buell C.R."/>
            <person name="Matsumoto T."/>
        </authorList>
    </citation>
    <scope>NUCLEOTIDE SEQUENCE [LARGE SCALE GENOMIC DNA]</scope>
    <source>
        <strain evidence="4">cv. Nipponbare</strain>
    </source>
</reference>
<dbReference type="Proteomes" id="UP000059680">
    <property type="component" value="Chromosome 12"/>
</dbReference>
<reference evidence="4" key="1">
    <citation type="journal article" date="2005" name="Nature">
        <title>The map-based sequence of the rice genome.</title>
        <authorList>
            <consortium name="International rice genome sequencing project (IRGSP)"/>
            <person name="Matsumoto T."/>
            <person name="Wu J."/>
            <person name="Kanamori H."/>
            <person name="Katayose Y."/>
            <person name="Fujisawa M."/>
            <person name="Namiki N."/>
            <person name="Mizuno H."/>
            <person name="Yamamoto K."/>
            <person name="Antonio B.A."/>
            <person name="Baba T."/>
            <person name="Sakata K."/>
            <person name="Nagamura Y."/>
            <person name="Aoki H."/>
            <person name="Arikawa K."/>
            <person name="Arita K."/>
            <person name="Bito T."/>
            <person name="Chiden Y."/>
            <person name="Fujitsuka N."/>
            <person name="Fukunaka R."/>
            <person name="Hamada M."/>
            <person name="Harada C."/>
            <person name="Hayashi A."/>
            <person name="Hijishita S."/>
            <person name="Honda M."/>
            <person name="Hosokawa S."/>
            <person name="Ichikawa Y."/>
            <person name="Idonuma A."/>
            <person name="Iijima M."/>
            <person name="Ikeda M."/>
            <person name="Ikeno M."/>
            <person name="Ito K."/>
            <person name="Ito S."/>
            <person name="Ito T."/>
            <person name="Ito Y."/>
            <person name="Ito Y."/>
            <person name="Iwabuchi A."/>
            <person name="Kamiya K."/>
            <person name="Karasawa W."/>
            <person name="Kurita K."/>
            <person name="Katagiri S."/>
            <person name="Kikuta A."/>
            <person name="Kobayashi H."/>
            <person name="Kobayashi N."/>
            <person name="Machita K."/>
            <person name="Maehara T."/>
            <person name="Masukawa M."/>
            <person name="Mizubayashi T."/>
            <person name="Mukai Y."/>
            <person name="Nagasaki H."/>
            <person name="Nagata Y."/>
            <person name="Naito S."/>
            <person name="Nakashima M."/>
            <person name="Nakama Y."/>
            <person name="Nakamichi Y."/>
            <person name="Nakamura M."/>
            <person name="Meguro A."/>
            <person name="Negishi M."/>
            <person name="Ohta I."/>
            <person name="Ohta T."/>
            <person name="Okamoto M."/>
            <person name="Ono N."/>
            <person name="Saji S."/>
            <person name="Sakaguchi M."/>
            <person name="Sakai K."/>
            <person name="Shibata M."/>
            <person name="Shimokawa T."/>
            <person name="Song J."/>
            <person name="Takazaki Y."/>
            <person name="Terasawa K."/>
            <person name="Tsugane M."/>
            <person name="Tsuji K."/>
            <person name="Ueda S."/>
            <person name="Waki K."/>
            <person name="Yamagata H."/>
            <person name="Yamamoto M."/>
            <person name="Yamamoto S."/>
            <person name="Yamane H."/>
            <person name="Yoshiki S."/>
            <person name="Yoshihara R."/>
            <person name="Yukawa K."/>
            <person name="Zhong H."/>
            <person name="Yano M."/>
            <person name="Yuan Q."/>
            <person name="Ouyang S."/>
            <person name="Liu J."/>
            <person name="Jones K.M."/>
            <person name="Gansberger K."/>
            <person name="Moffat K."/>
            <person name="Hill J."/>
            <person name="Bera J."/>
            <person name="Fadrosh D."/>
            <person name="Jin S."/>
            <person name="Johri S."/>
            <person name="Kim M."/>
            <person name="Overton L."/>
            <person name="Reardon M."/>
            <person name="Tsitrin T."/>
            <person name="Vuong H."/>
            <person name="Weaver B."/>
            <person name="Ciecko A."/>
            <person name="Tallon L."/>
            <person name="Jackson J."/>
            <person name="Pai G."/>
            <person name="Aken S.V."/>
            <person name="Utterback T."/>
            <person name="Reidmuller S."/>
            <person name="Feldblyum T."/>
            <person name="Hsiao J."/>
            <person name="Zismann V."/>
            <person name="Iobst S."/>
            <person name="de Vazeille A.R."/>
            <person name="Buell C.R."/>
            <person name="Ying K."/>
            <person name="Li Y."/>
            <person name="Lu T."/>
            <person name="Huang Y."/>
            <person name="Zhao Q."/>
            <person name="Feng Q."/>
            <person name="Zhang L."/>
            <person name="Zhu J."/>
            <person name="Weng Q."/>
            <person name="Mu J."/>
            <person name="Lu Y."/>
            <person name="Fan D."/>
            <person name="Liu Y."/>
            <person name="Guan J."/>
            <person name="Zhang Y."/>
            <person name="Yu S."/>
            <person name="Liu X."/>
            <person name="Zhang Y."/>
            <person name="Hong G."/>
            <person name="Han B."/>
            <person name="Choisne N."/>
            <person name="Demange N."/>
            <person name="Orjeda G."/>
            <person name="Samain S."/>
            <person name="Cattolico L."/>
            <person name="Pelletier E."/>
            <person name="Couloux A."/>
            <person name="Segurens B."/>
            <person name="Wincker P."/>
            <person name="D'Hont A."/>
            <person name="Scarpelli C."/>
            <person name="Weissenbach J."/>
            <person name="Salanoubat M."/>
            <person name="Quetier F."/>
            <person name="Yu Y."/>
            <person name="Kim H.R."/>
            <person name="Rambo T."/>
            <person name="Currie J."/>
            <person name="Collura K."/>
            <person name="Luo M."/>
            <person name="Yang T."/>
            <person name="Ammiraju J.S.S."/>
            <person name="Engler F."/>
            <person name="Soderlund C."/>
            <person name="Wing R.A."/>
            <person name="Palmer L.E."/>
            <person name="de la Bastide M."/>
            <person name="Spiegel L."/>
            <person name="Nascimento L."/>
            <person name="Zutavern T."/>
            <person name="O'Shaughnessy A."/>
            <person name="Dike S."/>
            <person name="Dedhia N."/>
            <person name="Preston R."/>
            <person name="Balija V."/>
            <person name="McCombie W.R."/>
            <person name="Chow T."/>
            <person name="Chen H."/>
            <person name="Chung M."/>
            <person name="Chen C."/>
            <person name="Shaw J."/>
            <person name="Wu H."/>
            <person name="Hsiao K."/>
            <person name="Chao Y."/>
            <person name="Chu M."/>
            <person name="Cheng C."/>
            <person name="Hour A."/>
            <person name="Lee P."/>
            <person name="Lin S."/>
            <person name="Lin Y."/>
            <person name="Liou J."/>
            <person name="Liu S."/>
            <person name="Hsing Y."/>
            <person name="Raghuvanshi S."/>
            <person name="Mohanty A."/>
            <person name="Bharti A.K."/>
            <person name="Gaur A."/>
            <person name="Gupta V."/>
            <person name="Kumar D."/>
            <person name="Ravi V."/>
            <person name="Vij S."/>
            <person name="Kapur A."/>
            <person name="Khurana P."/>
            <person name="Khurana P."/>
            <person name="Khurana J.P."/>
            <person name="Tyagi A.K."/>
            <person name="Gaikwad K."/>
            <person name="Singh A."/>
            <person name="Dalal V."/>
            <person name="Srivastava S."/>
            <person name="Dixit A."/>
            <person name="Pal A.K."/>
            <person name="Ghazi I.A."/>
            <person name="Yadav M."/>
            <person name="Pandit A."/>
            <person name="Bhargava A."/>
            <person name="Sureshbabu K."/>
            <person name="Batra K."/>
            <person name="Sharma T.R."/>
            <person name="Mohapatra T."/>
            <person name="Singh N.K."/>
            <person name="Messing J."/>
            <person name="Nelson A.B."/>
            <person name="Fuks G."/>
            <person name="Kavchok S."/>
            <person name="Keizer G."/>
            <person name="Linton E."/>
            <person name="Llaca V."/>
            <person name="Song R."/>
            <person name="Tanyolac B."/>
            <person name="Young S."/>
            <person name="Ho-Il K."/>
            <person name="Hahn J.H."/>
            <person name="Sangsakoo G."/>
            <person name="Vanavichit A."/>
            <person name="de Mattos Luiz.A.T."/>
            <person name="Zimmer P.D."/>
            <person name="Malone G."/>
            <person name="Dellagostin O."/>
            <person name="de Oliveira A.C."/>
            <person name="Bevan M."/>
            <person name="Bancroft I."/>
            <person name="Minx P."/>
            <person name="Cordum H."/>
            <person name="Wilson R."/>
            <person name="Cheng Z."/>
            <person name="Jin W."/>
            <person name="Jiang J."/>
            <person name="Leong S.A."/>
            <person name="Iwama H."/>
            <person name="Gojobori T."/>
            <person name="Itoh T."/>
            <person name="Niimura Y."/>
            <person name="Fujii Y."/>
            <person name="Habara T."/>
            <person name="Sakai H."/>
            <person name="Sato Y."/>
            <person name="Wilson G."/>
            <person name="Kumar K."/>
            <person name="McCouch S."/>
            <person name="Juretic N."/>
            <person name="Hoen D."/>
            <person name="Wright S."/>
            <person name="Bruskiewich R."/>
            <person name="Bureau T."/>
            <person name="Miyao A."/>
            <person name="Hirochika H."/>
            <person name="Nishikawa T."/>
            <person name="Kadowaki K."/>
            <person name="Sugiura M."/>
            <person name="Burr B."/>
            <person name="Sasaki T."/>
        </authorList>
    </citation>
    <scope>NUCLEOTIDE SEQUENCE [LARGE SCALE GENOMIC DNA]</scope>
    <source>
        <strain evidence="4">cv. Nipponbare</strain>
    </source>
</reference>
<feature type="domain" description="Neprosin activation peptide" evidence="2">
    <location>
        <begin position="33"/>
        <end position="64"/>
    </location>
</feature>
<evidence type="ECO:0000313" key="3">
    <source>
        <dbReference type="EMBL" id="BAT15752.1"/>
    </source>
</evidence>
<reference evidence="3 4" key="2">
    <citation type="journal article" date="2013" name="Plant Cell Physiol.">
        <title>Rice Annotation Project Database (RAP-DB): an integrative and interactive database for rice genomics.</title>
        <authorList>
            <person name="Sakai H."/>
            <person name="Lee S.S."/>
            <person name="Tanaka T."/>
            <person name="Numa H."/>
            <person name="Kim J."/>
            <person name="Kawahara Y."/>
            <person name="Wakimoto H."/>
            <person name="Yang C.C."/>
            <person name="Iwamoto M."/>
            <person name="Abe T."/>
            <person name="Yamada Y."/>
            <person name="Muto A."/>
            <person name="Inokuchi H."/>
            <person name="Ikemura T."/>
            <person name="Matsumoto T."/>
            <person name="Sasaki T."/>
            <person name="Itoh T."/>
        </authorList>
    </citation>
    <scope>NUCLEOTIDE SEQUENCE [LARGE SCALE GENOMIC DNA]</scope>
    <source>
        <strain evidence="4">cv. Nipponbare</strain>
    </source>
</reference>
<dbReference type="EMBL" id="AP014968">
    <property type="protein sequence ID" value="BAT15752.1"/>
    <property type="molecule type" value="Genomic_DNA"/>
</dbReference>
<evidence type="ECO:0000256" key="1">
    <source>
        <dbReference type="SAM" id="Phobius"/>
    </source>
</evidence>
<keyword evidence="1" id="KW-0472">Membrane</keyword>
<gene>
    <name evidence="3" type="ordered locus">Os12g0131750</name>
    <name evidence="3" type="ORF">OSNPB_120131750</name>
</gene>